<dbReference type="PANTHER" id="PTHR14136:SF17">
    <property type="entry name" value="BTB_POZ DOMAIN-CONTAINING PROTEIN KCTD9"/>
    <property type="match status" value="1"/>
</dbReference>
<dbReference type="Gene3D" id="2.160.20.80">
    <property type="entry name" value="E3 ubiquitin-protein ligase SopA"/>
    <property type="match status" value="1"/>
</dbReference>
<dbReference type="PANTHER" id="PTHR14136">
    <property type="entry name" value="BTB_POZ DOMAIN-CONTAINING PROTEIN KCTD9"/>
    <property type="match status" value="1"/>
</dbReference>
<dbReference type="Proteomes" id="UP000029050">
    <property type="component" value="Unassembled WGS sequence"/>
</dbReference>
<evidence type="ECO:0000313" key="3">
    <source>
        <dbReference type="Proteomes" id="UP000029050"/>
    </source>
</evidence>
<dbReference type="eggNOG" id="COG1357">
    <property type="taxonomic scope" value="Bacteria"/>
</dbReference>
<gene>
    <name evidence="2" type="ORF">BPSY_1923</name>
</gene>
<keyword evidence="3" id="KW-1185">Reference proteome</keyword>
<comment type="caution">
    <text evidence="2">The sequence shown here is derived from an EMBL/GenBank/DDBJ whole genome shotgun (WGS) entry which is preliminary data.</text>
</comment>
<proteinExistence type="predicted"/>
<accession>A0A087CE15</accession>
<organism evidence="2 3">
    <name type="scientific">Bifidobacterium psychraerophilum</name>
    <dbReference type="NCBI Taxonomy" id="218140"/>
    <lineage>
        <taxon>Bacteria</taxon>
        <taxon>Bacillati</taxon>
        <taxon>Actinomycetota</taxon>
        <taxon>Actinomycetes</taxon>
        <taxon>Bifidobacteriales</taxon>
        <taxon>Bifidobacteriaceae</taxon>
        <taxon>Bifidobacterium</taxon>
    </lineage>
</organism>
<dbReference type="STRING" id="218140.BPSY_1923"/>
<dbReference type="AlphaFoldDB" id="A0A087CE15"/>
<reference evidence="2 3" key="1">
    <citation type="submission" date="2014-03" db="EMBL/GenBank/DDBJ databases">
        <title>Genomics of Bifidobacteria.</title>
        <authorList>
            <person name="Ventura M."/>
            <person name="Milani C."/>
            <person name="Lugli G.A."/>
        </authorList>
    </citation>
    <scope>NUCLEOTIDE SEQUENCE [LARGE SCALE GENOMIC DNA]</scope>
    <source>
        <strain evidence="2 3">LMG 21775</strain>
    </source>
</reference>
<dbReference type="Pfam" id="PF00805">
    <property type="entry name" value="Pentapeptide"/>
    <property type="match status" value="1"/>
</dbReference>
<name>A0A087CE15_9BIFI</name>
<dbReference type="InterPro" id="IPR001646">
    <property type="entry name" value="5peptide_repeat"/>
</dbReference>
<evidence type="ECO:0000256" key="1">
    <source>
        <dbReference type="SAM" id="MobiDB-lite"/>
    </source>
</evidence>
<sequence length="293" mass="32373">MVVAGVVAAVLVVVAYLSGMKWFAAAASIGIPAFITVFIGVLNRNSSRDQSWEAREQSTRQARQAARVQRDRDLRSRSNELMSHQAAAIEHLGDHNHMVQAAGFNELIWLIREWTTLTADSIAAIREGENAGIENDVDNGVDGVVRRWVDHVQQLIDLAYKQLLHSDTEKLLLNSNARGEGLLKLSKQLTQLLNSEDNDSVQQTQWLVISSLDLIGAHLQGAHLTHVELTGVDMRGAHLMSADLKGVGLSESDLRGADLQSVDLRDARYNKYTTLPEGCDASNMIFINKEQEE</sequence>
<dbReference type="InterPro" id="IPR051082">
    <property type="entry name" value="Pentapeptide-BTB/POZ_domain"/>
</dbReference>
<evidence type="ECO:0000313" key="2">
    <source>
        <dbReference type="EMBL" id="KFI81515.1"/>
    </source>
</evidence>
<protein>
    <submittedName>
        <fullName evidence="2">Pentapeptide repeat-containing protein</fullName>
    </submittedName>
</protein>
<dbReference type="EMBL" id="JGZI01000010">
    <property type="protein sequence ID" value="KFI81515.1"/>
    <property type="molecule type" value="Genomic_DNA"/>
</dbReference>
<dbReference type="SUPFAM" id="SSF141571">
    <property type="entry name" value="Pentapeptide repeat-like"/>
    <property type="match status" value="1"/>
</dbReference>
<feature type="region of interest" description="Disordered" evidence="1">
    <location>
        <begin position="52"/>
        <end position="75"/>
    </location>
</feature>